<keyword evidence="2" id="KW-1185">Reference proteome</keyword>
<evidence type="ECO:0008006" key="3">
    <source>
        <dbReference type="Google" id="ProtNLM"/>
    </source>
</evidence>
<dbReference type="AlphaFoldDB" id="A0A1I1V3B3"/>
<dbReference type="EMBL" id="FOMX01000004">
    <property type="protein sequence ID" value="SFD77305.1"/>
    <property type="molecule type" value="Genomic_DNA"/>
</dbReference>
<reference evidence="2" key="1">
    <citation type="submission" date="2016-10" db="EMBL/GenBank/DDBJ databases">
        <authorList>
            <person name="Varghese N."/>
            <person name="Submissions S."/>
        </authorList>
    </citation>
    <scope>NUCLEOTIDE SEQUENCE [LARGE SCALE GENOMIC DNA]</scope>
    <source>
        <strain evidence="2">ATCC 25963</strain>
    </source>
</reference>
<accession>A0A1I1V3B3</accession>
<gene>
    <name evidence="1" type="ORF">SAMN02745121_01507</name>
</gene>
<protein>
    <recommendedName>
        <fullName evidence="3">Roadblock/LAMTOR2 domain-containing protein</fullName>
    </recommendedName>
</protein>
<sequence length="127" mass="13867">MNIQEVHSTLAQMEDSMLGGLAAIDVFAKTSGMSVAGLRTSPRACALFNILFDRISDTLKKTGLPVPEYVHQTMLRLGEDGQVMIIVVDLSDKYRMGMALDCTRAQLGIMVSVVLPDAIPRMRAALR</sequence>
<evidence type="ECO:0000313" key="1">
    <source>
        <dbReference type="EMBL" id="SFD77305.1"/>
    </source>
</evidence>
<dbReference type="Proteomes" id="UP000199400">
    <property type="component" value="Unassembled WGS sequence"/>
</dbReference>
<proteinExistence type="predicted"/>
<dbReference type="RefSeq" id="WP_096330263.1">
    <property type="nucleotide sequence ID" value="NZ_FOMX01000004.1"/>
</dbReference>
<evidence type="ECO:0000313" key="2">
    <source>
        <dbReference type="Proteomes" id="UP000199400"/>
    </source>
</evidence>
<name>A0A1I1V3B3_9BACT</name>
<organism evidence="1 2">
    <name type="scientific">Nannocystis exedens</name>
    <dbReference type="NCBI Taxonomy" id="54"/>
    <lineage>
        <taxon>Bacteria</taxon>
        <taxon>Pseudomonadati</taxon>
        <taxon>Myxococcota</taxon>
        <taxon>Polyangia</taxon>
        <taxon>Nannocystales</taxon>
        <taxon>Nannocystaceae</taxon>
        <taxon>Nannocystis</taxon>
    </lineage>
</organism>
<dbReference type="STRING" id="54.SAMN02745121_01507"/>